<comment type="cofactor">
    <cofactor evidence="1 10">
        <name>Mg(2+)</name>
        <dbReference type="ChEBI" id="CHEBI:18420"/>
    </cofactor>
</comment>
<gene>
    <name evidence="10 15" type="primary">miaA</name>
    <name evidence="15" type="ORF">FRY97_01945</name>
</gene>
<evidence type="ECO:0000256" key="8">
    <source>
        <dbReference type="ARBA" id="ARBA00022842"/>
    </source>
</evidence>
<dbReference type="PANTHER" id="PTHR11088:SF60">
    <property type="entry name" value="TRNA DIMETHYLALLYLTRANSFERASE"/>
    <property type="match status" value="1"/>
</dbReference>
<dbReference type="GO" id="GO:0006400">
    <property type="term" value="P:tRNA modification"/>
    <property type="evidence" value="ECO:0007669"/>
    <property type="project" value="TreeGrafter"/>
</dbReference>
<dbReference type="GO" id="GO:0005524">
    <property type="term" value="F:ATP binding"/>
    <property type="evidence" value="ECO:0007669"/>
    <property type="project" value="UniProtKB-UniRule"/>
</dbReference>
<comment type="subunit">
    <text evidence="10">Monomer.</text>
</comment>
<evidence type="ECO:0000256" key="3">
    <source>
        <dbReference type="ARBA" id="ARBA00005842"/>
    </source>
</evidence>
<dbReference type="InterPro" id="IPR027417">
    <property type="entry name" value="P-loop_NTPase"/>
</dbReference>
<feature type="region of interest" description="Disordered" evidence="14">
    <location>
        <begin position="380"/>
        <end position="411"/>
    </location>
</feature>
<accession>A0A5C6S4D7</accession>
<dbReference type="AlphaFoldDB" id="A0A5C6S4D7"/>
<dbReference type="GO" id="GO:0052381">
    <property type="term" value="F:tRNA dimethylallyltransferase activity"/>
    <property type="evidence" value="ECO:0007669"/>
    <property type="project" value="UniProtKB-UniRule"/>
</dbReference>
<dbReference type="SUPFAM" id="SSF52540">
    <property type="entry name" value="P-loop containing nucleoside triphosphate hydrolases"/>
    <property type="match status" value="2"/>
</dbReference>
<dbReference type="InterPro" id="IPR018022">
    <property type="entry name" value="IPT"/>
</dbReference>
<keyword evidence="6 10" id="KW-0547">Nucleotide-binding</keyword>
<evidence type="ECO:0000313" key="15">
    <source>
        <dbReference type="EMBL" id="TXB68850.1"/>
    </source>
</evidence>
<evidence type="ECO:0000313" key="16">
    <source>
        <dbReference type="Proteomes" id="UP000321580"/>
    </source>
</evidence>
<evidence type="ECO:0000256" key="5">
    <source>
        <dbReference type="ARBA" id="ARBA00022694"/>
    </source>
</evidence>
<keyword evidence="16" id="KW-1185">Reference proteome</keyword>
<comment type="caution">
    <text evidence="10">Lacks conserved residue(s) required for the propagation of feature annotation.</text>
</comment>
<evidence type="ECO:0000256" key="14">
    <source>
        <dbReference type="SAM" id="MobiDB-lite"/>
    </source>
</evidence>
<evidence type="ECO:0000256" key="13">
    <source>
        <dbReference type="RuleBase" id="RU003785"/>
    </source>
</evidence>
<comment type="caution">
    <text evidence="15">The sequence shown here is derived from an EMBL/GenBank/DDBJ whole genome shotgun (WGS) entry which is preliminary data.</text>
</comment>
<keyword evidence="7 10" id="KW-0067">ATP-binding</keyword>
<dbReference type="InterPro" id="IPR039657">
    <property type="entry name" value="Dimethylallyltransferase"/>
</dbReference>
<dbReference type="Pfam" id="PF01715">
    <property type="entry name" value="IPPT"/>
    <property type="match status" value="1"/>
</dbReference>
<feature type="region of interest" description="Interaction with substrate tRNA" evidence="10">
    <location>
        <begin position="35"/>
        <end position="38"/>
    </location>
</feature>
<keyword evidence="4 10" id="KW-0808">Transferase</keyword>
<evidence type="ECO:0000256" key="2">
    <source>
        <dbReference type="ARBA" id="ARBA00003213"/>
    </source>
</evidence>
<evidence type="ECO:0000256" key="11">
    <source>
        <dbReference type="RuleBase" id="RU003783"/>
    </source>
</evidence>
<dbReference type="EMBL" id="VOOR01000003">
    <property type="protein sequence ID" value="TXB68850.1"/>
    <property type="molecule type" value="Genomic_DNA"/>
</dbReference>
<evidence type="ECO:0000256" key="10">
    <source>
        <dbReference type="HAMAP-Rule" id="MF_00185"/>
    </source>
</evidence>
<dbReference type="EC" id="2.5.1.75" evidence="10"/>
<dbReference type="HAMAP" id="MF_00185">
    <property type="entry name" value="IPP_trans"/>
    <property type="match status" value="1"/>
</dbReference>
<dbReference type="Gene3D" id="1.10.20.140">
    <property type="match status" value="1"/>
</dbReference>
<dbReference type="NCBIfam" id="TIGR00174">
    <property type="entry name" value="miaA"/>
    <property type="match status" value="1"/>
</dbReference>
<dbReference type="Proteomes" id="UP000321580">
    <property type="component" value="Unassembled WGS sequence"/>
</dbReference>
<reference evidence="15 16" key="1">
    <citation type="submission" date="2019-08" db="EMBL/GenBank/DDBJ databases">
        <title>Genome of Phaeodactylibacter luteus.</title>
        <authorList>
            <person name="Bowman J.P."/>
        </authorList>
    </citation>
    <scope>NUCLEOTIDE SEQUENCE [LARGE SCALE GENOMIC DNA]</scope>
    <source>
        <strain evidence="15 16">KCTC 42180</strain>
    </source>
</reference>
<organism evidence="15 16">
    <name type="scientific">Phaeodactylibacter luteus</name>
    <dbReference type="NCBI Taxonomy" id="1564516"/>
    <lineage>
        <taxon>Bacteria</taxon>
        <taxon>Pseudomonadati</taxon>
        <taxon>Bacteroidota</taxon>
        <taxon>Saprospiria</taxon>
        <taxon>Saprospirales</taxon>
        <taxon>Haliscomenobacteraceae</taxon>
        <taxon>Phaeodactylibacter</taxon>
    </lineage>
</organism>
<keyword evidence="8 10" id="KW-0460">Magnesium</keyword>
<dbReference type="OrthoDB" id="9776390at2"/>
<evidence type="ECO:0000256" key="6">
    <source>
        <dbReference type="ARBA" id="ARBA00022741"/>
    </source>
</evidence>
<evidence type="ECO:0000256" key="1">
    <source>
        <dbReference type="ARBA" id="ARBA00001946"/>
    </source>
</evidence>
<evidence type="ECO:0000256" key="7">
    <source>
        <dbReference type="ARBA" id="ARBA00022840"/>
    </source>
</evidence>
<dbReference type="RefSeq" id="WP_147165737.1">
    <property type="nucleotide sequence ID" value="NZ_VOOR01000003.1"/>
</dbReference>
<feature type="binding site" evidence="10">
    <location>
        <begin position="10"/>
        <end position="17"/>
    </location>
    <ligand>
        <name>ATP</name>
        <dbReference type="ChEBI" id="CHEBI:30616"/>
    </ligand>
</feature>
<evidence type="ECO:0000256" key="9">
    <source>
        <dbReference type="ARBA" id="ARBA00049563"/>
    </source>
</evidence>
<feature type="binding site" evidence="10">
    <location>
        <begin position="12"/>
        <end position="17"/>
    </location>
    <ligand>
        <name>substrate</name>
    </ligand>
</feature>
<comment type="similarity">
    <text evidence="3 10 13">Belongs to the IPP transferase family.</text>
</comment>
<dbReference type="PANTHER" id="PTHR11088">
    <property type="entry name" value="TRNA DIMETHYLALLYLTRANSFERASE"/>
    <property type="match status" value="1"/>
</dbReference>
<dbReference type="Gene3D" id="3.40.50.300">
    <property type="entry name" value="P-loop containing nucleotide triphosphate hydrolases"/>
    <property type="match status" value="1"/>
</dbReference>
<evidence type="ECO:0000256" key="12">
    <source>
        <dbReference type="RuleBase" id="RU003784"/>
    </source>
</evidence>
<keyword evidence="5 10" id="KW-0819">tRNA processing</keyword>
<feature type="site" description="Interaction with substrate tRNA" evidence="10">
    <location>
        <position position="101"/>
    </location>
</feature>
<feature type="compositionally biased region" description="Pro residues" evidence="14">
    <location>
        <begin position="389"/>
        <end position="403"/>
    </location>
</feature>
<comment type="function">
    <text evidence="2 10 12">Catalyzes the transfer of a dimethylallyl group onto the adenine at position 37 in tRNAs that read codons beginning with uridine, leading to the formation of N6-(dimethylallyl)adenosine (i(6)A).</text>
</comment>
<proteinExistence type="inferred from homology"/>
<name>A0A5C6S4D7_9BACT</name>
<sequence>MSKFLLVIGGPTASGKTGLAIRLAKHFNTAIVSADSRQLFQEMRIGTARPTAEELAQAPHYLIGSHSISEGYSVGQYEADALRALQLIFAHHDYAVLVGGSGLYINAVCQGLDHFPPVSAGVQEALQAVFESEGLAPLQQELQELDPAYYQEVDRSNPHRLIRALSIIRSSGQPFSSFRKKQKSQRPFTPIYLQLQRPREELYSRIDQRVEQMLEEGLEMEARSLFAHRHHTALQTVGYQELFDYFGGRHDLSTAVELVKRNSRRYAKRQMTWFRRDGHWKLIGPDDWEVALQFISMAAEEGLSIHQPFHKEGQVQALAWDKNGQPSNRGRRFVFKGGSTSVIQQLDKGPAGSLLLHQLSLLTIDEKEAHLLLPADAQGASGWDRQHPGCPPPKYDAPLPEPLPWSHWRRA</sequence>
<comment type="catalytic activity">
    <reaction evidence="9 10 11">
        <text>adenosine(37) in tRNA + dimethylallyl diphosphate = N(6)-dimethylallyladenosine(37) in tRNA + diphosphate</text>
        <dbReference type="Rhea" id="RHEA:26482"/>
        <dbReference type="Rhea" id="RHEA-COMP:10162"/>
        <dbReference type="Rhea" id="RHEA-COMP:10375"/>
        <dbReference type="ChEBI" id="CHEBI:33019"/>
        <dbReference type="ChEBI" id="CHEBI:57623"/>
        <dbReference type="ChEBI" id="CHEBI:74411"/>
        <dbReference type="ChEBI" id="CHEBI:74415"/>
        <dbReference type="EC" id="2.5.1.75"/>
    </reaction>
</comment>
<protein>
    <recommendedName>
        <fullName evidence="10">tRNA dimethylallyltransferase</fullName>
        <ecNumber evidence="10">2.5.1.75</ecNumber>
    </recommendedName>
    <alternativeName>
        <fullName evidence="10">Dimethylallyl diphosphate:tRNA dimethylallyltransferase</fullName>
        <shortName evidence="10">DMAPP:tRNA dimethylallyltransferase</shortName>
        <shortName evidence="10">DMATase</shortName>
    </alternativeName>
    <alternativeName>
        <fullName evidence="10">Isopentenyl-diphosphate:tRNA isopentenyltransferase</fullName>
        <shortName evidence="10">IPP transferase</shortName>
        <shortName evidence="10">IPPT</shortName>
        <shortName evidence="10">IPTase</shortName>
    </alternativeName>
</protein>
<evidence type="ECO:0000256" key="4">
    <source>
        <dbReference type="ARBA" id="ARBA00022679"/>
    </source>
</evidence>